<proteinExistence type="predicted"/>
<name>A0AAP4BTG7_9CORY</name>
<sequence>MTPQEIAVRSVQNAVPGVRVATRMPDPRPDSFVIVSRIGGGAVDWGFRSPRFLVECFARTELDAERLAERVWSRWRSIRGAGVQWASVDNNLARHDDVDPRWSRFQFTATLQLIPQP</sequence>
<organism evidence="1 2">
    <name type="scientific">Corynebacterium propinquum</name>
    <dbReference type="NCBI Taxonomy" id="43769"/>
    <lineage>
        <taxon>Bacteria</taxon>
        <taxon>Bacillati</taxon>
        <taxon>Actinomycetota</taxon>
        <taxon>Actinomycetes</taxon>
        <taxon>Mycobacteriales</taxon>
        <taxon>Corynebacteriaceae</taxon>
        <taxon>Corynebacterium</taxon>
    </lineage>
</organism>
<evidence type="ECO:0000313" key="1">
    <source>
        <dbReference type="EMBL" id="MDK4326130.1"/>
    </source>
</evidence>
<accession>A0AAP4BTG7</accession>
<gene>
    <name evidence="1" type="ORF">QPX54_06335</name>
</gene>
<evidence type="ECO:0008006" key="3">
    <source>
        <dbReference type="Google" id="ProtNLM"/>
    </source>
</evidence>
<dbReference type="EMBL" id="JASNVP010000005">
    <property type="protein sequence ID" value="MDK4326130.1"/>
    <property type="molecule type" value="Genomic_DNA"/>
</dbReference>
<evidence type="ECO:0000313" key="2">
    <source>
        <dbReference type="Proteomes" id="UP001226160"/>
    </source>
</evidence>
<reference evidence="1" key="1">
    <citation type="submission" date="2023-05" db="EMBL/GenBank/DDBJ databases">
        <title>Metabolic capabilities are highly conserved among human nasal-associated Corynebacterium species in pangenomic analyses.</title>
        <authorList>
            <person name="Tran T.H."/>
            <person name="Roberts A.Q."/>
            <person name="Escapa I.F."/>
            <person name="Gao W."/>
            <person name="Conlan S."/>
            <person name="Kong H."/>
            <person name="Segre J.A."/>
            <person name="Kelly M.S."/>
            <person name="Lemon K.P."/>
        </authorList>
    </citation>
    <scope>NUCLEOTIDE SEQUENCE</scope>
    <source>
        <strain evidence="1">KPL2654</strain>
    </source>
</reference>
<comment type="caution">
    <text evidence="1">The sequence shown here is derived from an EMBL/GenBank/DDBJ whole genome shotgun (WGS) entry which is preliminary data.</text>
</comment>
<dbReference type="Proteomes" id="UP001226160">
    <property type="component" value="Unassembled WGS sequence"/>
</dbReference>
<dbReference type="AlphaFoldDB" id="A0AAP4BTG7"/>
<protein>
    <recommendedName>
        <fullName evidence="3">DUF3168 domain-containing protein</fullName>
    </recommendedName>
</protein>
<dbReference type="RefSeq" id="WP_284573096.1">
    <property type="nucleotide sequence ID" value="NZ_JASNUK010000019.1"/>
</dbReference>